<keyword evidence="6" id="KW-1185">Reference proteome</keyword>
<evidence type="ECO:0000313" key="5">
    <source>
        <dbReference type="EMBL" id="EDO16011.1"/>
    </source>
</evidence>
<evidence type="ECO:0000256" key="3">
    <source>
        <dbReference type="ARBA" id="ARBA00023136"/>
    </source>
</evidence>
<sequence length="73" mass="7699">MGGAVYRIFGKQVQSHYLAIGTLGSLAAVGVAMSVGKKTDTKPMANTSDSNSSNGDIDVEAMISKYLKDEDKE</sequence>
<dbReference type="InParanoid" id="A7TNY6"/>
<protein>
    <recommendedName>
        <fullName evidence="7">ATP synthase subunit K, mitochondrial</fullName>
    </recommendedName>
</protein>
<dbReference type="PANTHER" id="PTHR28074">
    <property type="entry name" value="ATP SYNTHASE SUBUNIT K, MITOCHONDRIAL"/>
    <property type="match status" value="1"/>
</dbReference>
<evidence type="ECO:0000256" key="1">
    <source>
        <dbReference type="ARBA" id="ARBA00004325"/>
    </source>
</evidence>
<dbReference type="GO" id="GO:0015986">
    <property type="term" value="P:proton motive force-driven ATP synthesis"/>
    <property type="evidence" value="ECO:0007669"/>
    <property type="project" value="TreeGrafter"/>
</dbReference>
<organism evidence="6">
    <name type="scientific">Vanderwaltozyma polyspora (strain ATCC 22028 / DSM 70294 / BCRC 21397 / CBS 2163 / NBRC 10782 / NRRL Y-8283 / UCD 57-17)</name>
    <name type="common">Kluyveromyces polysporus</name>
    <dbReference type="NCBI Taxonomy" id="436907"/>
    <lineage>
        <taxon>Eukaryota</taxon>
        <taxon>Fungi</taxon>
        <taxon>Dikarya</taxon>
        <taxon>Ascomycota</taxon>
        <taxon>Saccharomycotina</taxon>
        <taxon>Saccharomycetes</taxon>
        <taxon>Saccharomycetales</taxon>
        <taxon>Saccharomycetaceae</taxon>
        <taxon>Vanderwaltozyma</taxon>
    </lineage>
</organism>
<dbReference type="STRING" id="436907.A7TNY6"/>
<dbReference type="GeneID" id="5544135"/>
<reference evidence="5 6" key="1">
    <citation type="journal article" date="2007" name="Proc. Natl. Acad. Sci. U.S.A.">
        <title>Independent sorting-out of thousands of duplicated gene pairs in two yeast species descended from a whole-genome duplication.</title>
        <authorList>
            <person name="Scannell D.R."/>
            <person name="Frank A.C."/>
            <person name="Conant G.C."/>
            <person name="Byrne K.P."/>
            <person name="Woolfit M."/>
            <person name="Wolfe K.H."/>
        </authorList>
    </citation>
    <scope>NUCLEOTIDE SEQUENCE [LARGE SCALE GENOMIC DNA]</scope>
    <source>
        <strain evidence="6">ATCC 22028 / DSM 70294 / BCRC 21397 / CBS 2163 / NBRC 10782 / NRRL Y-8283 / UCD 57-17</strain>
    </source>
</reference>
<dbReference type="FunCoup" id="A7TNY6">
    <property type="interactions" value="69"/>
</dbReference>
<dbReference type="OrthoDB" id="2094445at2759"/>
<dbReference type="EMBL" id="DS480436">
    <property type="protein sequence ID" value="EDO16011.1"/>
    <property type="molecule type" value="Genomic_DNA"/>
</dbReference>
<proteinExistence type="predicted"/>
<gene>
    <name evidence="5" type="ORF">Kpol_495p9</name>
</gene>
<comment type="subcellular location">
    <subcellularLocation>
        <location evidence="1">Mitochondrion membrane</location>
    </subcellularLocation>
</comment>
<name>A7TNY6_VANPO</name>
<keyword evidence="3 4" id="KW-0472">Membrane</keyword>
<dbReference type="PANTHER" id="PTHR28074:SF1">
    <property type="entry name" value="ATP SYNTHASE SUBUNIT K, MITOCHONDRIAL"/>
    <property type="match status" value="1"/>
</dbReference>
<dbReference type="AlphaFoldDB" id="A7TNY6"/>
<dbReference type="InterPro" id="IPR021278">
    <property type="entry name" value="ATP19"/>
</dbReference>
<dbReference type="PhylomeDB" id="A7TNY6"/>
<dbReference type="Pfam" id="PF11022">
    <property type="entry name" value="ATP19"/>
    <property type="match status" value="1"/>
</dbReference>
<dbReference type="Proteomes" id="UP000000267">
    <property type="component" value="Unassembled WGS sequence"/>
</dbReference>
<dbReference type="OMA" id="YTIFGKQ"/>
<dbReference type="KEGG" id="vpo:Kpol_495p9"/>
<accession>A7TNY6</accession>
<dbReference type="GO" id="GO:0031966">
    <property type="term" value="C:mitochondrial membrane"/>
    <property type="evidence" value="ECO:0007669"/>
    <property type="project" value="UniProtKB-SubCell"/>
</dbReference>
<keyword evidence="4" id="KW-1133">Transmembrane helix</keyword>
<evidence type="ECO:0000256" key="4">
    <source>
        <dbReference type="SAM" id="Phobius"/>
    </source>
</evidence>
<evidence type="ECO:0000313" key="6">
    <source>
        <dbReference type="Proteomes" id="UP000000267"/>
    </source>
</evidence>
<evidence type="ECO:0008006" key="7">
    <source>
        <dbReference type="Google" id="ProtNLM"/>
    </source>
</evidence>
<keyword evidence="4" id="KW-0812">Transmembrane</keyword>
<keyword evidence="2" id="KW-0496">Mitochondrion</keyword>
<evidence type="ECO:0000256" key="2">
    <source>
        <dbReference type="ARBA" id="ARBA00023128"/>
    </source>
</evidence>
<feature type="transmembrane region" description="Helical" evidence="4">
    <location>
        <begin position="16"/>
        <end position="35"/>
    </location>
</feature>
<dbReference type="RefSeq" id="XP_001643869.1">
    <property type="nucleotide sequence ID" value="XM_001643819.1"/>
</dbReference>
<dbReference type="HOGENOM" id="CLU_172736_2_0_1"/>